<keyword evidence="1" id="KW-1133">Transmembrane helix</keyword>
<organism evidence="2 3">
    <name type="scientific">Trema orientale</name>
    <name type="common">Charcoal tree</name>
    <name type="synonym">Celtis orientalis</name>
    <dbReference type="NCBI Taxonomy" id="63057"/>
    <lineage>
        <taxon>Eukaryota</taxon>
        <taxon>Viridiplantae</taxon>
        <taxon>Streptophyta</taxon>
        <taxon>Embryophyta</taxon>
        <taxon>Tracheophyta</taxon>
        <taxon>Spermatophyta</taxon>
        <taxon>Magnoliopsida</taxon>
        <taxon>eudicotyledons</taxon>
        <taxon>Gunneridae</taxon>
        <taxon>Pentapetalae</taxon>
        <taxon>rosids</taxon>
        <taxon>fabids</taxon>
        <taxon>Rosales</taxon>
        <taxon>Cannabaceae</taxon>
        <taxon>Trema</taxon>
    </lineage>
</organism>
<feature type="transmembrane region" description="Helical" evidence="1">
    <location>
        <begin position="21"/>
        <end position="42"/>
    </location>
</feature>
<accession>A0A2P5EDM4</accession>
<keyword evidence="3" id="KW-1185">Reference proteome</keyword>
<keyword evidence="1" id="KW-0472">Membrane</keyword>
<proteinExistence type="predicted"/>
<evidence type="ECO:0000256" key="1">
    <source>
        <dbReference type="SAM" id="Phobius"/>
    </source>
</evidence>
<sequence>MVENLHMHRSTAKQVEPQPPLALHLVYFTLILAVASIFDLVLGCAGIPRGISWGGGPNRIFTWSEVINFHSND</sequence>
<dbReference type="Proteomes" id="UP000237000">
    <property type="component" value="Unassembled WGS sequence"/>
</dbReference>
<dbReference type="EMBL" id="JXTC01000175">
    <property type="protein sequence ID" value="PON83624.1"/>
    <property type="molecule type" value="Genomic_DNA"/>
</dbReference>
<evidence type="ECO:0000313" key="3">
    <source>
        <dbReference type="Proteomes" id="UP000237000"/>
    </source>
</evidence>
<dbReference type="AlphaFoldDB" id="A0A2P5EDM4"/>
<comment type="caution">
    <text evidence="2">The sequence shown here is derived from an EMBL/GenBank/DDBJ whole genome shotgun (WGS) entry which is preliminary data.</text>
</comment>
<name>A0A2P5EDM4_TREOI</name>
<dbReference type="InParanoid" id="A0A2P5EDM4"/>
<keyword evidence="1" id="KW-0812">Transmembrane</keyword>
<evidence type="ECO:0000313" key="2">
    <source>
        <dbReference type="EMBL" id="PON83624.1"/>
    </source>
</evidence>
<gene>
    <name evidence="2" type="ORF">TorRG33x02_205810</name>
</gene>
<protein>
    <submittedName>
        <fullName evidence="2">Uncharacterized protein</fullName>
    </submittedName>
</protein>
<reference evidence="3" key="1">
    <citation type="submission" date="2016-06" db="EMBL/GenBank/DDBJ databases">
        <title>Parallel loss of symbiosis genes in relatives of nitrogen-fixing non-legume Parasponia.</title>
        <authorList>
            <person name="Van Velzen R."/>
            <person name="Holmer R."/>
            <person name="Bu F."/>
            <person name="Rutten L."/>
            <person name="Van Zeijl A."/>
            <person name="Liu W."/>
            <person name="Santuari L."/>
            <person name="Cao Q."/>
            <person name="Sharma T."/>
            <person name="Shen D."/>
            <person name="Roswanjaya Y."/>
            <person name="Wardhani T."/>
            <person name="Kalhor M.S."/>
            <person name="Jansen J."/>
            <person name="Van den Hoogen J."/>
            <person name="Gungor B."/>
            <person name="Hartog M."/>
            <person name="Hontelez J."/>
            <person name="Verver J."/>
            <person name="Yang W.-C."/>
            <person name="Schijlen E."/>
            <person name="Repin R."/>
            <person name="Schilthuizen M."/>
            <person name="Schranz E."/>
            <person name="Heidstra R."/>
            <person name="Miyata K."/>
            <person name="Fedorova E."/>
            <person name="Kohlen W."/>
            <person name="Bisseling T."/>
            <person name="Smit S."/>
            <person name="Geurts R."/>
        </authorList>
    </citation>
    <scope>NUCLEOTIDE SEQUENCE [LARGE SCALE GENOMIC DNA]</scope>
    <source>
        <strain evidence="3">cv. RG33-2</strain>
    </source>
</reference>